<feature type="compositionally biased region" description="Low complexity" evidence="6">
    <location>
        <begin position="299"/>
        <end position="310"/>
    </location>
</feature>
<keyword evidence="3 5" id="KW-0863">Zinc-finger</keyword>
<protein>
    <recommendedName>
        <fullName evidence="7">Arf-GAP domain-containing protein</fullName>
    </recommendedName>
</protein>
<evidence type="ECO:0000256" key="6">
    <source>
        <dbReference type="SAM" id="MobiDB-lite"/>
    </source>
</evidence>
<accession>A0A1X2IHB6</accession>
<keyword evidence="2" id="KW-0479">Metal-binding</keyword>
<evidence type="ECO:0000259" key="7">
    <source>
        <dbReference type="PROSITE" id="PS50115"/>
    </source>
</evidence>
<feature type="region of interest" description="Disordered" evidence="6">
    <location>
        <begin position="245"/>
        <end position="344"/>
    </location>
</feature>
<dbReference type="InterPro" id="IPR051718">
    <property type="entry name" value="ARF_GTPase-activating"/>
</dbReference>
<dbReference type="CDD" id="cd08839">
    <property type="entry name" value="ArfGap_SMAP"/>
    <property type="match status" value="1"/>
</dbReference>
<gene>
    <name evidence="8" type="ORF">BCR42DRAFT_482747</name>
</gene>
<keyword evidence="4" id="KW-0862">Zinc</keyword>
<dbReference type="GO" id="GO:0008270">
    <property type="term" value="F:zinc ion binding"/>
    <property type="evidence" value="ECO:0007669"/>
    <property type="project" value="UniProtKB-KW"/>
</dbReference>
<organism evidence="8 9">
    <name type="scientific">Absidia repens</name>
    <dbReference type="NCBI Taxonomy" id="90262"/>
    <lineage>
        <taxon>Eukaryota</taxon>
        <taxon>Fungi</taxon>
        <taxon>Fungi incertae sedis</taxon>
        <taxon>Mucoromycota</taxon>
        <taxon>Mucoromycotina</taxon>
        <taxon>Mucoromycetes</taxon>
        <taxon>Mucorales</taxon>
        <taxon>Cunninghamellaceae</taxon>
        <taxon>Absidia</taxon>
    </lineage>
</organism>
<feature type="compositionally biased region" description="Low complexity" evidence="6">
    <location>
        <begin position="180"/>
        <end position="201"/>
    </location>
</feature>
<dbReference type="InterPro" id="IPR001164">
    <property type="entry name" value="ArfGAP_dom"/>
</dbReference>
<dbReference type="PROSITE" id="PS50115">
    <property type="entry name" value="ARFGAP"/>
    <property type="match status" value="1"/>
</dbReference>
<comment type="caution">
    <text evidence="8">The sequence shown here is derived from an EMBL/GenBank/DDBJ whole genome shotgun (WGS) entry which is preliminary data.</text>
</comment>
<name>A0A1X2IHB6_9FUNG</name>
<dbReference type="PANTHER" id="PTHR45705:SF1">
    <property type="entry name" value="FI20236P1"/>
    <property type="match status" value="1"/>
</dbReference>
<evidence type="ECO:0000256" key="3">
    <source>
        <dbReference type="ARBA" id="ARBA00022771"/>
    </source>
</evidence>
<feature type="region of interest" description="Disordered" evidence="6">
    <location>
        <begin position="126"/>
        <end position="227"/>
    </location>
</feature>
<feature type="compositionally biased region" description="Polar residues" evidence="6">
    <location>
        <begin position="245"/>
        <end position="270"/>
    </location>
</feature>
<dbReference type="SUPFAM" id="SSF57863">
    <property type="entry name" value="ArfGap/RecO-like zinc finger"/>
    <property type="match status" value="1"/>
</dbReference>
<dbReference type="InterPro" id="IPR044732">
    <property type="entry name" value="ArfGAP_SMAP1-like"/>
</dbReference>
<feature type="domain" description="Arf-GAP" evidence="7">
    <location>
        <begin position="18"/>
        <end position="125"/>
    </location>
</feature>
<feature type="compositionally biased region" description="Low complexity" evidence="6">
    <location>
        <begin position="141"/>
        <end position="165"/>
    </location>
</feature>
<feature type="compositionally biased region" description="Polar residues" evidence="6">
    <location>
        <begin position="202"/>
        <end position="216"/>
    </location>
</feature>
<dbReference type="Pfam" id="PF01412">
    <property type="entry name" value="ArfGap"/>
    <property type="match status" value="1"/>
</dbReference>
<evidence type="ECO:0000313" key="9">
    <source>
        <dbReference type="Proteomes" id="UP000193560"/>
    </source>
</evidence>
<dbReference type="PRINTS" id="PR00405">
    <property type="entry name" value="REVINTRACTNG"/>
</dbReference>
<dbReference type="AlphaFoldDB" id="A0A1X2IHB6"/>
<proteinExistence type="predicted"/>
<evidence type="ECO:0000256" key="2">
    <source>
        <dbReference type="ARBA" id="ARBA00022723"/>
    </source>
</evidence>
<dbReference type="GO" id="GO:0005096">
    <property type="term" value="F:GTPase activator activity"/>
    <property type="evidence" value="ECO:0007669"/>
    <property type="project" value="UniProtKB-KW"/>
</dbReference>
<keyword evidence="9" id="KW-1185">Reference proteome</keyword>
<dbReference type="InterPro" id="IPR037278">
    <property type="entry name" value="ARFGAP/RecO"/>
</dbReference>
<keyword evidence="1" id="KW-0343">GTPase activation</keyword>
<dbReference type="OrthoDB" id="10266696at2759"/>
<feature type="compositionally biased region" description="Polar residues" evidence="6">
    <location>
        <begin position="277"/>
        <end position="298"/>
    </location>
</feature>
<evidence type="ECO:0000256" key="1">
    <source>
        <dbReference type="ARBA" id="ARBA00022468"/>
    </source>
</evidence>
<dbReference type="InterPro" id="IPR038508">
    <property type="entry name" value="ArfGAP_dom_sf"/>
</dbReference>
<dbReference type="SMART" id="SM00105">
    <property type="entry name" value="ArfGap"/>
    <property type="match status" value="1"/>
</dbReference>
<reference evidence="8 9" key="1">
    <citation type="submission" date="2016-07" db="EMBL/GenBank/DDBJ databases">
        <title>Pervasive Adenine N6-methylation of Active Genes in Fungi.</title>
        <authorList>
            <consortium name="DOE Joint Genome Institute"/>
            <person name="Mondo S.J."/>
            <person name="Dannebaum R.O."/>
            <person name="Kuo R.C."/>
            <person name="Labutti K."/>
            <person name="Haridas S."/>
            <person name="Kuo A."/>
            <person name="Salamov A."/>
            <person name="Ahrendt S.R."/>
            <person name="Lipzen A."/>
            <person name="Sullivan W."/>
            <person name="Andreopoulos W.B."/>
            <person name="Clum A."/>
            <person name="Lindquist E."/>
            <person name="Daum C."/>
            <person name="Ramamoorthy G.K."/>
            <person name="Gryganskyi A."/>
            <person name="Culley D."/>
            <person name="Magnuson J.K."/>
            <person name="James T.Y."/>
            <person name="O'Malley M.A."/>
            <person name="Stajich J.E."/>
            <person name="Spatafora J.W."/>
            <person name="Visel A."/>
            <person name="Grigoriev I.V."/>
        </authorList>
    </citation>
    <scope>NUCLEOTIDE SEQUENCE [LARGE SCALE GENOMIC DNA]</scope>
    <source>
        <strain evidence="8 9">NRRL 1336</strain>
    </source>
</reference>
<feature type="compositionally biased region" description="Polar residues" evidence="6">
    <location>
        <begin position="311"/>
        <end position="323"/>
    </location>
</feature>
<evidence type="ECO:0000313" key="8">
    <source>
        <dbReference type="EMBL" id="ORZ15735.1"/>
    </source>
</evidence>
<evidence type="ECO:0000256" key="5">
    <source>
        <dbReference type="PROSITE-ProRule" id="PRU00288"/>
    </source>
</evidence>
<dbReference type="GO" id="GO:0005737">
    <property type="term" value="C:cytoplasm"/>
    <property type="evidence" value="ECO:0007669"/>
    <property type="project" value="TreeGrafter"/>
</dbReference>
<dbReference type="STRING" id="90262.A0A1X2IHB6"/>
<dbReference type="Gene3D" id="1.10.220.150">
    <property type="entry name" value="Arf GTPase activating protein"/>
    <property type="match status" value="1"/>
</dbReference>
<dbReference type="FunFam" id="1.10.220.150:FF:000009">
    <property type="entry name" value="stromal membrane-associated protein 1 isoform X1"/>
    <property type="match status" value="1"/>
</dbReference>
<dbReference type="Proteomes" id="UP000193560">
    <property type="component" value="Unassembled WGS sequence"/>
</dbReference>
<sequence length="344" mass="37628">MSTRYARTADKAQNEKNTSILKGLLKQPGNKYCADCRRKDPRWASWNLGIFVCIRCSGIHRSMGTHISKVKSVDLDSWIPSQIESMEKWGNERANLYWEANLKDNKPNESNMDMWIRSKYDTKRWAMKGPIPDPSSLNGGSPSAPAQQQVPPSAPKAKTSAPPKATVKKTEFNSLDDFFGSSPSSSSTTTNIGNGSNGNHSQQEFQGNDIFSSMDNNPAPAKEQPKQQIDFKSSILSLYNKQPAAASTPSSFMGNSNNFNTSGNYQQQLSGLGGFSSMPSTNTQASAQDNNNGWGSFVSSSATTTNSLTSQAPNSQIFAGTSFQQQQQQQPKKQSYDAFADLLN</sequence>
<dbReference type="EMBL" id="MCGE01000012">
    <property type="protein sequence ID" value="ORZ15735.1"/>
    <property type="molecule type" value="Genomic_DNA"/>
</dbReference>
<evidence type="ECO:0000256" key="4">
    <source>
        <dbReference type="ARBA" id="ARBA00022833"/>
    </source>
</evidence>
<dbReference type="PANTHER" id="PTHR45705">
    <property type="entry name" value="FI20236P1"/>
    <property type="match status" value="1"/>
</dbReference>